<dbReference type="STRING" id="42251.A0A2T6ZWP1"/>
<dbReference type="AlphaFoldDB" id="A0A2T6ZWP1"/>
<dbReference type="OrthoDB" id="1637350at2759"/>
<sequence length="89" mass="9447">MTATHACDHITLSNDYCTSIALKGFARNKHLGTNGSGDKGHLTVAYVGNLFRIFNSRGPSSALAWVTSSTTTTRTPPTALTLARHSAAR</sequence>
<name>A0A2T6ZWP1_TUBBO</name>
<evidence type="ECO:0000313" key="3">
    <source>
        <dbReference type="Proteomes" id="UP000244722"/>
    </source>
</evidence>
<evidence type="ECO:0000313" key="2">
    <source>
        <dbReference type="EMBL" id="PUU79909.1"/>
    </source>
</evidence>
<organism evidence="2 3">
    <name type="scientific">Tuber borchii</name>
    <name type="common">White truffle</name>
    <dbReference type="NCBI Taxonomy" id="42251"/>
    <lineage>
        <taxon>Eukaryota</taxon>
        <taxon>Fungi</taxon>
        <taxon>Dikarya</taxon>
        <taxon>Ascomycota</taxon>
        <taxon>Pezizomycotina</taxon>
        <taxon>Pezizomycetes</taxon>
        <taxon>Pezizales</taxon>
        <taxon>Tuberaceae</taxon>
        <taxon>Tuber</taxon>
    </lineage>
</organism>
<evidence type="ECO:0000256" key="1">
    <source>
        <dbReference type="SAM" id="MobiDB-lite"/>
    </source>
</evidence>
<reference evidence="2 3" key="1">
    <citation type="submission" date="2017-04" db="EMBL/GenBank/DDBJ databases">
        <title>Draft genome sequence of Tuber borchii Vittad., a whitish edible truffle.</title>
        <authorList>
            <consortium name="DOE Joint Genome Institute"/>
            <person name="Murat C."/>
            <person name="Kuo A."/>
            <person name="Barry K.W."/>
            <person name="Clum A."/>
            <person name="Dockter R.B."/>
            <person name="Fauchery L."/>
            <person name="Iotti M."/>
            <person name="Kohler A."/>
            <person name="Labutti K."/>
            <person name="Lindquist E.A."/>
            <person name="Lipzen A."/>
            <person name="Ohm R.A."/>
            <person name="Wang M."/>
            <person name="Grigoriev I.V."/>
            <person name="Zambonelli A."/>
            <person name="Martin F.M."/>
        </authorList>
    </citation>
    <scope>NUCLEOTIDE SEQUENCE [LARGE SCALE GENOMIC DNA]</scope>
    <source>
        <strain evidence="2 3">Tbo3840</strain>
    </source>
</reference>
<protein>
    <submittedName>
        <fullName evidence="2">Uncharacterized protein</fullName>
    </submittedName>
</protein>
<proteinExistence type="predicted"/>
<keyword evidence="3" id="KW-1185">Reference proteome</keyword>
<accession>A0A2T6ZWP1</accession>
<dbReference type="Proteomes" id="UP000244722">
    <property type="component" value="Unassembled WGS sequence"/>
</dbReference>
<dbReference type="EMBL" id="NESQ01000078">
    <property type="protein sequence ID" value="PUU79909.1"/>
    <property type="molecule type" value="Genomic_DNA"/>
</dbReference>
<feature type="region of interest" description="Disordered" evidence="1">
    <location>
        <begin position="68"/>
        <end position="89"/>
    </location>
</feature>
<gene>
    <name evidence="2" type="ORF">B9Z19DRAFT_1080638</name>
</gene>
<comment type="caution">
    <text evidence="2">The sequence shown here is derived from an EMBL/GenBank/DDBJ whole genome shotgun (WGS) entry which is preliminary data.</text>
</comment>